<reference evidence="1" key="1">
    <citation type="submission" date="2020-07" db="EMBL/GenBank/DDBJ databases">
        <title>Huge and variable diversity of episymbiotic CPR bacteria and DPANN archaea in groundwater ecosystems.</title>
        <authorList>
            <person name="He C.Y."/>
            <person name="Keren R."/>
            <person name="Whittaker M."/>
            <person name="Farag I.F."/>
            <person name="Doudna J."/>
            <person name="Cate J.H.D."/>
            <person name="Banfield J.F."/>
        </authorList>
    </citation>
    <scope>NUCLEOTIDE SEQUENCE</scope>
    <source>
        <strain evidence="1">NC_groundwater_1482_Ag_S-0.65um_47_24</strain>
    </source>
</reference>
<evidence type="ECO:0000313" key="1">
    <source>
        <dbReference type="EMBL" id="MBI4594808.1"/>
    </source>
</evidence>
<dbReference type="AlphaFoldDB" id="A0A933LP63"/>
<proteinExistence type="predicted"/>
<sequence>MISKISIKPALTPMALPISMAIVPKVSLLDPKLASKQLQQIKYERVNGLIGGPSGR</sequence>
<name>A0A933LP63_UNCTE</name>
<dbReference type="Proteomes" id="UP000772181">
    <property type="component" value="Unassembled WGS sequence"/>
</dbReference>
<comment type="caution">
    <text evidence="1">The sequence shown here is derived from an EMBL/GenBank/DDBJ whole genome shotgun (WGS) entry which is preliminary data.</text>
</comment>
<dbReference type="EMBL" id="JACQWF010000016">
    <property type="protein sequence ID" value="MBI4594808.1"/>
    <property type="molecule type" value="Genomic_DNA"/>
</dbReference>
<organism evidence="1 2">
    <name type="scientific">Tectimicrobiota bacterium</name>
    <dbReference type="NCBI Taxonomy" id="2528274"/>
    <lineage>
        <taxon>Bacteria</taxon>
        <taxon>Pseudomonadati</taxon>
        <taxon>Nitrospinota/Tectimicrobiota group</taxon>
        <taxon>Candidatus Tectimicrobiota</taxon>
    </lineage>
</organism>
<gene>
    <name evidence="1" type="ORF">HY730_00335</name>
</gene>
<accession>A0A933LP63</accession>
<evidence type="ECO:0000313" key="2">
    <source>
        <dbReference type="Proteomes" id="UP000772181"/>
    </source>
</evidence>
<protein>
    <submittedName>
        <fullName evidence="1">Uncharacterized protein</fullName>
    </submittedName>
</protein>